<sequence>MIIMSTQEERQHIIDVFHRRYATKKFNLNKKISDPDWQTIIEAGRLSPSSFGYEPWKFLLIENPKIKEDLKKICWGAVNSLNGASHFVIILARKNVTITSPHVEHMVEDVMGVNFDIHSPRSEKFKSFQENDFDLNNDRALFDWASKQTYIPLTNMMTVAAELGIDICPIEGFNRAKVDKYLADKGIIDPDKFGVSVMLGLGYRDQEQPKKTRQPLEEVLEVIK</sequence>
<keyword evidence="3" id="KW-0285">Flavoprotein</keyword>
<evidence type="ECO:0000256" key="7">
    <source>
        <dbReference type="ARBA" id="ARBA00023027"/>
    </source>
</evidence>
<comment type="cofactor">
    <cofactor evidence="1">
        <name>FMN</name>
        <dbReference type="ChEBI" id="CHEBI:58210"/>
    </cofactor>
</comment>
<comment type="caution">
    <text evidence="9">The sequence shown here is derived from an EMBL/GenBank/DDBJ whole genome shotgun (WGS) entry which is preliminary data.</text>
</comment>
<dbReference type="PANTHER" id="PTHR23026">
    <property type="entry name" value="NADPH NITROREDUCTASE"/>
    <property type="match status" value="1"/>
</dbReference>
<dbReference type="GO" id="GO:0046857">
    <property type="term" value="F:oxidoreductase activity, acting on other nitrogenous compounds as donors, with NAD or NADP as acceptor"/>
    <property type="evidence" value="ECO:0007669"/>
    <property type="project" value="TreeGrafter"/>
</dbReference>
<keyword evidence="10" id="KW-1185">Reference proteome</keyword>
<evidence type="ECO:0000256" key="3">
    <source>
        <dbReference type="ARBA" id="ARBA00022630"/>
    </source>
</evidence>
<evidence type="ECO:0000256" key="4">
    <source>
        <dbReference type="ARBA" id="ARBA00022643"/>
    </source>
</evidence>
<name>A0A0R1ZE75_9LACO</name>
<reference evidence="9 10" key="1">
    <citation type="journal article" date="2015" name="Genome Announc.">
        <title>Expanding the biotechnology potential of lactobacilli through comparative genomics of 213 strains and associated genera.</title>
        <authorList>
            <person name="Sun Z."/>
            <person name="Harris H.M."/>
            <person name="McCann A."/>
            <person name="Guo C."/>
            <person name="Argimon S."/>
            <person name="Zhang W."/>
            <person name="Yang X."/>
            <person name="Jeffery I.B."/>
            <person name="Cooney J.C."/>
            <person name="Kagawa T.F."/>
            <person name="Liu W."/>
            <person name="Song Y."/>
            <person name="Salvetti E."/>
            <person name="Wrobel A."/>
            <person name="Rasinkangas P."/>
            <person name="Parkhill J."/>
            <person name="Rea M.C."/>
            <person name="O'Sullivan O."/>
            <person name="Ritari J."/>
            <person name="Douillard F.P."/>
            <person name="Paul Ross R."/>
            <person name="Yang R."/>
            <person name="Briner A.E."/>
            <person name="Felis G.E."/>
            <person name="de Vos W.M."/>
            <person name="Barrangou R."/>
            <person name="Klaenhammer T.R."/>
            <person name="Caufield P.W."/>
            <person name="Cui Y."/>
            <person name="Zhang H."/>
            <person name="O'Toole P.W."/>
        </authorList>
    </citation>
    <scope>NUCLEOTIDE SEQUENCE [LARGE SCALE GENOMIC DNA]</scope>
    <source>
        <strain evidence="9 10">DSM 20653</strain>
    </source>
</reference>
<keyword evidence="5" id="KW-0521">NADP</keyword>
<dbReference type="InterPro" id="IPR050627">
    <property type="entry name" value="Nitroreductase/BluB"/>
</dbReference>
<dbReference type="InterPro" id="IPR029479">
    <property type="entry name" value="Nitroreductase"/>
</dbReference>
<dbReference type="PANTHER" id="PTHR23026:SF125">
    <property type="entry name" value="OXYGEN-INSENSITIVE NAD(P)H NITROREDUCTASE"/>
    <property type="match status" value="1"/>
</dbReference>
<proteinExistence type="inferred from homology"/>
<dbReference type="GO" id="GO:0046256">
    <property type="term" value="P:2,4,6-trinitrotoluene catabolic process"/>
    <property type="evidence" value="ECO:0007669"/>
    <property type="project" value="TreeGrafter"/>
</dbReference>
<dbReference type="Pfam" id="PF00881">
    <property type="entry name" value="Nitroreductase"/>
    <property type="match status" value="1"/>
</dbReference>
<dbReference type="Proteomes" id="UP000051291">
    <property type="component" value="Unassembled WGS sequence"/>
</dbReference>
<evidence type="ECO:0000259" key="8">
    <source>
        <dbReference type="Pfam" id="PF00881"/>
    </source>
</evidence>
<dbReference type="EMBL" id="AYYZ01000006">
    <property type="protein sequence ID" value="KRM53184.1"/>
    <property type="molecule type" value="Genomic_DNA"/>
</dbReference>
<evidence type="ECO:0000313" key="10">
    <source>
        <dbReference type="Proteomes" id="UP000051291"/>
    </source>
</evidence>
<keyword evidence="7" id="KW-0520">NAD</keyword>
<evidence type="ECO:0000256" key="1">
    <source>
        <dbReference type="ARBA" id="ARBA00001917"/>
    </source>
</evidence>
<keyword evidence="4" id="KW-0288">FMN</keyword>
<evidence type="ECO:0000256" key="6">
    <source>
        <dbReference type="ARBA" id="ARBA00023002"/>
    </source>
</evidence>
<gene>
    <name evidence="9" type="ORF">FC64_GL000846</name>
</gene>
<evidence type="ECO:0000256" key="2">
    <source>
        <dbReference type="ARBA" id="ARBA00007118"/>
    </source>
</evidence>
<dbReference type="InterPro" id="IPR033878">
    <property type="entry name" value="NfsB-like"/>
</dbReference>
<dbReference type="GO" id="GO:0005829">
    <property type="term" value="C:cytosol"/>
    <property type="evidence" value="ECO:0007669"/>
    <property type="project" value="TreeGrafter"/>
</dbReference>
<evidence type="ECO:0000313" key="9">
    <source>
        <dbReference type="EMBL" id="KRM53184.1"/>
    </source>
</evidence>
<dbReference type="CDD" id="cd02149">
    <property type="entry name" value="NfsB-like"/>
    <property type="match status" value="1"/>
</dbReference>
<accession>A0A0R1ZE75</accession>
<dbReference type="PATRIC" id="fig|1423820.4.peg.867"/>
<dbReference type="STRING" id="1423820.FC64_GL000846"/>
<feature type="domain" description="Nitroreductase" evidence="8">
    <location>
        <begin position="19"/>
        <end position="182"/>
    </location>
</feature>
<evidence type="ECO:0000256" key="5">
    <source>
        <dbReference type="ARBA" id="ARBA00022857"/>
    </source>
</evidence>
<dbReference type="AlphaFoldDB" id="A0A0R1ZE75"/>
<dbReference type="InterPro" id="IPR000415">
    <property type="entry name" value="Nitroreductase-like"/>
</dbReference>
<comment type="similarity">
    <text evidence="2">Belongs to the nitroreductase family.</text>
</comment>
<organism evidence="9 10">
    <name type="scientific">Ligilactobacillus araffinosus DSM 20653</name>
    <dbReference type="NCBI Taxonomy" id="1423820"/>
    <lineage>
        <taxon>Bacteria</taxon>
        <taxon>Bacillati</taxon>
        <taxon>Bacillota</taxon>
        <taxon>Bacilli</taxon>
        <taxon>Lactobacillales</taxon>
        <taxon>Lactobacillaceae</taxon>
        <taxon>Ligilactobacillus</taxon>
    </lineage>
</organism>
<protein>
    <submittedName>
        <fullName evidence="9">NADPH-flavin oxidoreductase</fullName>
    </submittedName>
</protein>
<keyword evidence="6" id="KW-0560">Oxidoreductase</keyword>
<dbReference type="SUPFAM" id="SSF55469">
    <property type="entry name" value="FMN-dependent nitroreductase-like"/>
    <property type="match status" value="1"/>
</dbReference>
<dbReference type="Gene3D" id="3.40.109.10">
    <property type="entry name" value="NADH Oxidase"/>
    <property type="match status" value="1"/>
</dbReference>